<dbReference type="RefSeq" id="WP_146960120.1">
    <property type="nucleotide sequence ID" value="NZ_CP042467.1"/>
</dbReference>
<accession>A0A5B8XQ80</accession>
<dbReference type="KEGG" id="bbae:FRD01_12510"/>
<dbReference type="Gene3D" id="3.40.50.1820">
    <property type="entry name" value="alpha/beta hydrolase"/>
    <property type="match status" value="1"/>
</dbReference>
<evidence type="ECO:0000313" key="2">
    <source>
        <dbReference type="EMBL" id="QED28042.1"/>
    </source>
</evidence>
<keyword evidence="2" id="KW-0378">Hydrolase</keyword>
<reference evidence="2 3" key="1">
    <citation type="submission" date="2019-08" db="EMBL/GenBank/DDBJ databases">
        <authorList>
            <person name="Liang Q."/>
        </authorList>
    </citation>
    <scope>NUCLEOTIDE SEQUENCE [LARGE SCALE GENOMIC DNA]</scope>
    <source>
        <strain evidence="2 3">V1718</strain>
    </source>
</reference>
<dbReference type="PANTHER" id="PTHR42886:SF29">
    <property type="entry name" value="PUMMELIG, ISOFORM A"/>
    <property type="match status" value="1"/>
</dbReference>
<feature type="domain" description="AB hydrolase-1" evidence="1">
    <location>
        <begin position="3"/>
        <end position="229"/>
    </location>
</feature>
<evidence type="ECO:0000313" key="3">
    <source>
        <dbReference type="Proteomes" id="UP000321595"/>
    </source>
</evidence>
<protein>
    <submittedName>
        <fullName evidence="2">Alpha/beta fold hydrolase</fullName>
    </submittedName>
</protein>
<dbReference type="InterPro" id="IPR000073">
    <property type="entry name" value="AB_hydrolase_1"/>
</dbReference>
<dbReference type="InterPro" id="IPR029058">
    <property type="entry name" value="AB_hydrolase_fold"/>
</dbReference>
<dbReference type="AlphaFoldDB" id="A0A5B8XQ80"/>
<organism evidence="2 3">
    <name type="scientific">Microvenator marinus</name>
    <dbReference type="NCBI Taxonomy" id="2600177"/>
    <lineage>
        <taxon>Bacteria</taxon>
        <taxon>Deltaproteobacteria</taxon>
        <taxon>Bradymonadales</taxon>
        <taxon>Microvenatoraceae</taxon>
        <taxon>Microvenator</taxon>
    </lineage>
</organism>
<name>A0A5B8XQ80_9DELT</name>
<keyword evidence="3" id="KW-1185">Reference proteome</keyword>
<dbReference type="Pfam" id="PF12697">
    <property type="entry name" value="Abhydrolase_6"/>
    <property type="match status" value="1"/>
</dbReference>
<proteinExistence type="predicted"/>
<dbReference type="SUPFAM" id="SSF53474">
    <property type="entry name" value="alpha/beta-Hydrolases"/>
    <property type="match status" value="1"/>
</dbReference>
<dbReference type="OrthoDB" id="9780765at2"/>
<dbReference type="Proteomes" id="UP000321595">
    <property type="component" value="Chromosome"/>
</dbReference>
<gene>
    <name evidence="2" type="ORF">FRD01_12510</name>
</gene>
<sequence length="234" mass="24806">MRVLVHSSGLGPQQWRRLMALDASQIYHAISLSGYGETPFDASLSAVQQDVAVVIAALQQEPLKSVHLVGHSYGGLIALLAALESDRVSQLTLIEPLLIDFLSDKARYEMEHLIHEFAKADQAGVPEQAVKGLVEFWNGQGAWDHLSEVVKSALIGVATKIGAEVTDAPRALDRDAISKLGVPATIILSEGAIDAAAEMGQAAAKLLSAKIIRVPGGHMAPITHAKECALVLNG</sequence>
<dbReference type="EMBL" id="CP042467">
    <property type="protein sequence ID" value="QED28042.1"/>
    <property type="molecule type" value="Genomic_DNA"/>
</dbReference>
<dbReference type="PANTHER" id="PTHR42886">
    <property type="entry name" value="RE40534P-RELATED"/>
    <property type="match status" value="1"/>
</dbReference>
<evidence type="ECO:0000259" key="1">
    <source>
        <dbReference type="Pfam" id="PF12697"/>
    </source>
</evidence>
<dbReference type="GO" id="GO:0016787">
    <property type="term" value="F:hydrolase activity"/>
    <property type="evidence" value="ECO:0007669"/>
    <property type="project" value="UniProtKB-KW"/>
</dbReference>